<dbReference type="Proteomes" id="UP000609531">
    <property type="component" value="Unassembled WGS sequence"/>
</dbReference>
<evidence type="ECO:0008006" key="4">
    <source>
        <dbReference type="Google" id="ProtNLM"/>
    </source>
</evidence>
<organism evidence="2 3">
    <name type="scientific">Acuticoccus mangrovi</name>
    <dbReference type="NCBI Taxonomy" id="2796142"/>
    <lineage>
        <taxon>Bacteria</taxon>
        <taxon>Pseudomonadati</taxon>
        <taxon>Pseudomonadota</taxon>
        <taxon>Alphaproteobacteria</taxon>
        <taxon>Hyphomicrobiales</taxon>
        <taxon>Amorphaceae</taxon>
        <taxon>Acuticoccus</taxon>
    </lineage>
</organism>
<feature type="transmembrane region" description="Helical" evidence="1">
    <location>
        <begin position="62"/>
        <end position="83"/>
    </location>
</feature>
<sequence>MNQTRPHGLGVHSVGPWPFVTLRHYTHHGRRLVWRSRDHRKGLLPTVGAVDIEAIPVWQTAAYNWATGALFAIGAFFFMLGCVDTLTAASDGGPSAFRIAVIFFAGSIPFTTAAYLQHFQSANAGEFSTDPNAAQPRRIALIGWRPHNPGWLSTFTQFIGTIAFNFNTFDALWPPAGWLMQNLVIWLPDLIGCTLFLFSGYLAFIEAGHAYWSWRPKTLDWWIVFVNLVGCVFFMTSGILDYVPRHPEAGWVPVAATVQLWIGALGFFVGAVLLMRESRLKTRK</sequence>
<dbReference type="RefSeq" id="WP_198884364.1">
    <property type="nucleotide sequence ID" value="NZ_JAEKJA010000027.1"/>
</dbReference>
<keyword evidence="3" id="KW-1185">Reference proteome</keyword>
<feature type="transmembrane region" description="Helical" evidence="1">
    <location>
        <begin position="183"/>
        <end position="207"/>
    </location>
</feature>
<reference evidence="2" key="1">
    <citation type="submission" date="2020-12" db="EMBL/GenBank/DDBJ databases">
        <title>Bacterial taxonomy.</title>
        <authorList>
            <person name="Pan X."/>
        </authorList>
    </citation>
    <scope>NUCLEOTIDE SEQUENCE</scope>
    <source>
        <strain evidence="2">B2012</strain>
    </source>
</reference>
<keyword evidence="1" id="KW-1133">Transmembrane helix</keyword>
<feature type="transmembrane region" description="Helical" evidence="1">
    <location>
        <begin position="251"/>
        <end position="274"/>
    </location>
</feature>
<evidence type="ECO:0000256" key="1">
    <source>
        <dbReference type="SAM" id="Phobius"/>
    </source>
</evidence>
<keyword evidence="1" id="KW-0812">Transmembrane</keyword>
<accession>A0A934MJ20</accession>
<proteinExistence type="predicted"/>
<keyword evidence="1" id="KW-0472">Membrane</keyword>
<dbReference type="AlphaFoldDB" id="A0A934MJ20"/>
<dbReference type="EMBL" id="JAEKJA010000027">
    <property type="protein sequence ID" value="MBJ3778465.1"/>
    <property type="molecule type" value="Genomic_DNA"/>
</dbReference>
<protein>
    <recommendedName>
        <fullName evidence="4">YrhK domain-containing protein</fullName>
    </recommendedName>
</protein>
<name>A0A934MJ20_9HYPH</name>
<gene>
    <name evidence="2" type="ORF">JCR33_22385</name>
</gene>
<feature type="transmembrane region" description="Helical" evidence="1">
    <location>
        <begin position="95"/>
        <end position="116"/>
    </location>
</feature>
<evidence type="ECO:0000313" key="2">
    <source>
        <dbReference type="EMBL" id="MBJ3778465.1"/>
    </source>
</evidence>
<feature type="transmembrane region" description="Helical" evidence="1">
    <location>
        <begin position="219"/>
        <end position="239"/>
    </location>
</feature>
<evidence type="ECO:0000313" key="3">
    <source>
        <dbReference type="Proteomes" id="UP000609531"/>
    </source>
</evidence>
<comment type="caution">
    <text evidence="2">The sequence shown here is derived from an EMBL/GenBank/DDBJ whole genome shotgun (WGS) entry which is preliminary data.</text>
</comment>